<evidence type="ECO:0000313" key="3">
    <source>
        <dbReference type="Proteomes" id="UP000366872"/>
    </source>
</evidence>
<dbReference type="PANTHER" id="PTHR43576:SF3">
    <property type="entry name" value="ALPHA-L-ARABINOFURANOSIDASE C"/>
    <property type="match status" value="1"/>
</dbReference>
<evidence type="ECO:0000256" key="1">
    <source>
        <dbReference type="SAM" id="SignalP"/>
    </source>
</evidence>
<gene>
    <name evidence="2" type="ORF">PDESU_00518</name>
</gene>
<name>A0A6C2TWC4_PONDE</name>
<dbReference type="SUPFAM" id="SSF51445">
    <property type="entry name" value="(Trans)glycosidases"/>
    <property type="match status" value="1"/>
</dbReference>
<dbReference type="RefSeq" id="WP_136077677.1">
    <property type="nucleotide sequence ID" value="NZ_CAAHFG010000001.1"/>
</dbReference>
<feature type="chain" id="PRO_5025528018" evidence="1">
    <location>
        <begin position="32"/>
        <end position="992"/>
    </location>
</feature>
<reference evidence="2 3" key="1">
    <citation type="submission" date="2019-04" db="EMBL/GenBank/DDBJ databases">
        <authorList>
            <person name="Van Vliet M D."/>
        </authorList>
    </citation>
    <scope>NUCLEOTIDE SEQUENCE [LARGE SCALE GENOMIC DNA]</scope>
    <source>
        <strain evidence="2 3">F1</strain>
    </source>
</reference>
<organism evidence="2 3">
    <name type="scientific">Pontiella desulfatans</name>
    <dbReference type="NCBI Taxonomy" id="2750659"/>
    <lineage>
        <taxon>Bacteria</taxon>
        <taxon>Pseudomonadati</taxon>
        <taxon>Kiritimatiellota</taxon>
        <taxon>Kiritimatiellia</taxon>
        <taxon>Kiritimatiellales</taxon>
        <taxon>Pontiellaceae</taxon>
        <taxon>Pontiella</taxon>
    </lineage>
</organism>
<dbReference type="AlphaFoldDB" id="A0A6C2TWC4"/>
<dbReference type="Proteomes" id="UP000366872">
    <property type="component" value="Unassembled WGS sequence"/>
</dbReference>
<dbReference type="Gene3D" id="2.60.120.260">
    <property type="entry name" value="Galactose-binding domain-like"/>
    <property type="match status" value="1"/>
</dbReference>
<dbReference type="GO" id="GO:0000272">
    <property type="term" value="P:polysaccharide catabolic process"/>
    <property type="evidence" value="ECO:0007669"/>
    <property type="project" value="TreeGrafter"/>
</dbReference>
<proteinExistence type="predicted"/>
<keyword evidence="3" id="KW-1185">Reference proteome</keyword>
<feature type="signal peptide" evidence="1">
    <location>
        <begin position="1"/>
        <end position="31"/>
    </location>
</feature>
<dbReference type="InterPro" id="IPR017853">
    <property type="entry name" value="GH"/>
</dbReference>
<accession>A0A6C2TWC4</accession>
<dbReference type="Gene3D" id="3.20.20.80">
    <property type="entry name" value="Glycosidases"/>
    <property type="match status" value="1"/>
</dbReference>
<sequence length="992" mass="109301">MKKHKYTNHQGIMPGMRMAVALLMLVGASRAAVHTMTVDVAGAWNLLNDPGFETLGGSEPAEGTSPWFSSGEKDDWQLRVSTNRAYTGRQSVVFANYWERGAVVQNLGVQVNPAKHYRLSVMMRVDEPTDNSSCTNVPALHASIYTGATPQGPYSYRMGFFWNATTRPGGGWEKLEGTINGANLSTHAGEYIQVRIIKANEKATHRIFIDNASVIESGSVVAPETIGRYLVGANVVYTKEVGPDWEDGYKTEVLKRAGMSNLRYPGGHVVSYWDWEWPYHEGYRDFWNASYAPTAAESNALFAANQHRLSLDDYLDECRETGAAPIIGINMLQGYKFNRDQDSIDKAVRLVNYVKNQIDGPRYYYLDNEAGHQPEKNNHVPVDDYLLLIPGYSTAIKAADPLGRIAVNIMGNNRVQDIIRDYGDHVDLIDHHWYYNNITWGQFWLDEWRVDDGDMNGRVGYINQFNGWIDTYDKPHLKIGFLEWNLGPAEGADGSTPGTALYQGLVQADMLMVMMDGNIHMGSIWPLTWNDGADGGGFRDLTDGSATYVSPAFYIHRAFANAAGGTMLGLNEPVTAGVFRSLAVKSADEGFIDLYFLNKSTETVELDIALPVPIVEAVVMNFAQGATVEDVNVGEAQIVGDLRVLPLSVGGTSFTHVRCRLPDHHACYDLFSDNFETSDDMGNIAEAPYPVSRWHHQGTDGWSAEGSDASVDIGEFNGVEGNELRIGWGYDEVVALYSTPVPIHTGQSYTFRGRWEIGSVVDVQRGFIAGVAEFSADDGALVQRLTPDSLVFGKTNAPVTGDAGMFEVTLGAEELAAAGTFPGNRIGVFFHHNNGDDQLYGDSNSLRNDVYYIDNVSLEVSGSISLLDQWMVSNKVANALMDSDGDGVDNQTEYWLGGDPTIDDASTIRPTARFAMEAGANWLEYVYRRRSDYLVRGLDYSVEATTNLVSGLWSSSGVQGAGYGSIDPEIDSVTNRVSAKVHPEQYIRLRVE</sequence>
<keyword evidence="1" id="KW-0732">Signal</keyword>
<evidence type="ECO:0000313" key="2">
    <source>
        <dbReference type="EMBL" id="VGO11970.1"/>
    </source>
</evidence>
<dbReference type="PANTHER" id="PTHR43576">
    <property type="entry name" value="ALPHA-L-ARABINOFURANOSIDASE C-RELATED"/>
    <property type="match status" value="1"/>
</dbReference>
<dbReference type="EMBL" id="CAAHFG010000001">
    <property type="protein sequence ID" value="VGO11970.1"/>
    <property type="molecule type" value="Genomic_DNA"/>
</dbReference>
<protein>
    <submittedName>
        <fullName evidence="2">Uncharacterized protein</fullName>
    </submittedName>
</protein>